<evidence type="ECO:0000256" key="1">
    <source>
        <dbReference type="SAM" id="Phobius"/>
    </source>
</evidence>
<dbReference type="PANTHER" id="PTHR36978:SF4">
    <property type="entry name" value="P-LOOP CONTAINING NUCLEOSIDE TRIPHOSPHATE HYDROLASE PROTEIN"/>
    <property type="match status" value="1"/>
</dbReference>
<reference evidence="2" key="1">
    <citation type="submission" date="2023-01" db="EMBL/GenBank/DDBJ databases">
        <title>Genome assembly of the deep-sea coral Lophelia pertusa.</title>
        <authorList>
            <person name="Herrera S."/>
            <person name="Cordes E."/>
        </authorList>
    </citation>
    <scope>NUCLEOTIDE SEQUENCE</scope>
    <source>
        <strain evidence="2">USNM1676648</strain>
        <tissue evidence="2">Polyp</tissue>
    </source>
</reference>
<sequence length="245" mass="28313">MKVICAGLSKTGTTSLAKAFQVLGYNVHDVHEQLTLHRQEWLDSFETDHLPNFKEMFKGVDAITDVPAAVWFEEISDAFPEAKVILTVRDSEEAWLRSWQEHLRMIKELWPFYLRVLLHIAPSRRKTHHFFMTVHHAISGSVNPEASALYRAKYRQHNARVQAVIPAERLLIYNVKQGWKPLCEFLRCDVPSTPFPRANVGHSGTKSQMTEQIEEHKNEAFKLITYIFVFAMCLLATFLMLYVIG</sequence>
<keyword evidence="1" id="KW-0812">Transmembrane</keyword>
<dbReference type="InterPro" id="IPR040632">
    <property type="entry name" value="Sulfotransfer_4"/>
</dbReference>
<dbReference type="EMBL" id="MU826829">
    <property type="protein sequence ID" value="KAJ7374127.1"/>
    <property type="molecule type" value="Genomic_DNA"/>
</dbReference>
<feature type="transmembrane region" description="Helical" evidence="1">
    <location>
        <begin position="223"/>
        <end position="244"/>
    </location>
</feature>
<keyword evidence="1" id="KW-0472">Membrane</keyword>
<gene>
    <name evidence="2" type="ORF">OS493_009464</name>
</gene>
<comment type="caution">
    <text evidence="2">The sequence shown here is derived from an EMBL/GenBank/DDBJ whole genome shotgun (WGS) entry which is preliminary data.</text>
</comment>
<dbReference type="SUPFAM" id="SSF52540">
    <property type="entry name" value="P-loop containing nucleoside triphosphate hydrolases"/>
    <property type="match status" value="1"/>
</dbReference>
<keyword evidence="1" id="KW-1133">Transmembrane helix</keyword>
<evidence type="ECO:0000313" key="3">
    <source>
        <dbReference type="Proteomes" id="UP001163046"/>
    </source>
</evidence>
<dbReference type="Gene3D" id="3.40.50.300">
    <property type="entry name" value="P-loop containing nucleotide triphosphate hydrolases"/>
    <property type="match status" value="1"/>
</dbReference>
<proteinExistence type="predicted"/>
<dbReference type="OrthoDB" id="272681at2759"/>
<name>A0A9X0CS83_9CNID</name>
<accession>A0A9X0CS83</accession>
<evidence type="ECO:0000313" key="2">
    <source>
        <dbReference type="EMBL" id="KAJ7374127.1"/>
    </source>
</evidence>
<dbReference type="PANTHER" id="PTHR36978">
    <property type="entry name" value="P-LOOP CONTAINING NUCLEOTIDE TRIPHOSPHATE HYDROLASE"/>
    <property type="match status" value="1"/>
</dbReference>
<dbReference type="Pfam" id="PF17784">
    <property type="entry name" value="Sulfotransfer_4"/>
    <property type="match status" value="1"/>
</dbReference>
<protein>
    <submittedName>
        <fullName evidence="2">Uncharacterized protein</fullName>
    </submittedName>
</protein>
<dbReference type="InterPro" id="IPR027417">
    <property type="entry name" value="P-loop_NTPase"/>
</dbReference>
<dbReference type="AlphaFoldDB" id="A0A9X0CS83"/>
<organism evidence="2 3">
    <name type="scientific">Desmophyllum pertusum</name>
    <dbReference type="NCBI Taxonomy" id="174260"/>
    <lineage>
        <taxon>Eukaryota</taxon>
        <taxon>Metazoa</taxon>
        <taxon>Cnidaria</taxon>
        <taxon>Anthozoa</taxon>
        <taxon>Hexacorallia</taxon>
        <taxon>Scleractinia</taxon>
        <taxon>Caryophylliina</taxon>
        <taxon>Caryophylliidae</taxon>
        <taxon>Desmophyllum</taxon>
    </lineage>
</organism>
<keyword evidence="3" id="KW-1185">Reference proteome</keyword>
<dbReference type="Proteomes" id="UP001163046">
    <property type="component" value="Unassembled WGS sequence"/>
</dbReference>